<dbReference type="OrthoDB" id="9800698at2"/>
<dbReference type="PANTHER" id="PTHR44227">
    <property type="match status" value="1"/>
</dbReference>
<evidence type="ECO:0000256" key="3">
    <source>
        <dbReference type="PROSITE-ProRule" id="PRU00339"/>
    </source>
</evidence>
<evidence type="ECO:0000313" key="4">
    <source>
        <dbReference type="EMBL" id="AJP71779.1"/>
    </source>
</evidence>
<feature type="repeat" description="TPR" evidence="3">
    <location>
        <begin position="317"/>
        <end position="350"/>
    </location>
</feature>
<dbReference type="PANTHER" id="PTHR44227:SF3">
    <property type="entry name" value="PROTEIN O-MANNOSYL-TRANSFERASE TMTC4"/>
    <property type="match status" value="1"/>
</dbReference>
<name>A0A7U4J7Q3_9SPHN</name>
<dbReference type="SUPFAM" id="SSF52540">
    <property type="entry name" value="P-loop containing nucleoside triphosphate hydrolases"/>
    <property type="match status" value="1"/>
</dbReference>
<dbReference type="Proteomes" id="UP000032300">
    <property type="component" value="Chromosome"/>
</dbReference>
<dbReference type="Pfam" id="PF13469">
    <property type="entry name" value="Sulfotransfer_3"/>
    <property type="match status" value="1"/>
</dbReference>
<dbReference type="Pfam" id="PF13424">
    <property type="entry name" value="TPR_12"/>
    <property type="match status" value="1"/>
</dbReference>
<dbReference type="Gene3D" id="1.25.40.10">
    <property type="entry name" value="Tetratricopeptide repeat domain"/>
    <property type="match status" value="4"/>
</dbReference>
<evidence type="ECO:0008006" key="6">
    <source>
        <dbReference type="Google" id="ProtNLM"/>
    </source>
</evidence>
<sequence length="717" mass="77869">MTNQQQNLTIEQALAQANAHWNAGQADQAERLCQQVLALWPGQTDALHLMGLMAHAYGNLDLAIDHLRRASLAPRAPAIYLSNLAEMCRQAGQLADAEVAGRRAVAMDNALVAGWNNLGIVLQEAGKLEESLTCLQRVVALQPDYAEAHNNLGNTLKRLGRLDQARACYERALELAPTYAEALSNLSNLLNDLGLPDEALALARRAIDANPRLSDAYINAAAVEVARDRYPDALRWVDGLLMHAPLHVGALGVRATILRRLGRLDEALADARRAVATAPDNGEAQNILGEVLQAQDKPEEALAAFDRAAQSLGFAPEKALVNRGILLMERGDRDAAKAVFDQVLAQFPRSASAWFNLADLHRFAPGDPAIATMEALVTSGGVQGQSDRAALHFALGKALLDAGEPARAFAYLDEGNRQKRATFAYDADSIDAWVSAIIEAFPAELIQRPAAAVPDSALAVFVVGMPRSGTTLIEQILASHPDIAGAGELATLQNMVHQAGGYPALASALTPENEATLGRHYLDAVKPLAGSRHRLVDKMPSNFLFAGLIHRMLPEARIIHVRRDPADTCLSCYTKLFTREQLFSYDQVELARFYKGYERLMAHWRAILPADRFIEVRYEDVVAGIEPEARRLIDFCGLDWNPACLDFHATPRTIRTASVNQVRSPLYASSIGRWRAYAPHLGPLLEGLGIVPEAAPVEAKSAAKPAGKRSKKPEVAL</sequence>
<feature type="repeat" description="TPR" evidence="3">
    <location>
        <begin position="112"/>
        <end position="145"/>
    </location>
</feature>
<reference evidence="4 5" key="2">
    <citation type="submission" date="2015-02" db="EMBL/GenBank/DDBJ databases">
        <title>The complete genome of Sphingomonas hengshuiensis sp. WHSC-8 isolated from soil of Hengshui Lake.</title>
        <authorList>
            <person name="Wei S."/>
            <person name="Guo J."/>
            <person name="Su C."/>
            <person name="Wu R."/>
            <person name="Zhang Z."/>
            <person name="Liang K."/>
            <person name="Li H."/>
            <person name="Wang T."/>
            <person name="Liu H."/>
            <person name="Zhang C."/>
            <person name="Li Z."/>
            <person name="Wang Q."/>
            <person name="Meng J."/>
        </authorList>
    </citation>
    <scope>NUCLEOTIDE SEQUENCE [LARGE SCALE GENOMIC DNA]</scope>
    <source>
        <strain evidence="4 5">WHSC-8</strain>
    </source>
</reference>
<gene>
    <name evidence="4" type="ORF">TS85_08260</name>
</gene>
<dbReference type="AlphaFoldDB" id="A0A7U4J7Q3"/>
<reference evidence="4 5" key="1">
    <citation type="journal article" date="2015" name="Int. J. Syst. Evol. Microbiol.">
        <title>Sphingomonas hengshuiensis sp. nov., isolated from lake wetland.</title>
        <authorList>
            <person name="Wei S."/>
            <person name="Wang T."/>
            <person name="Liu H."/>
            <person name="Zhang C."/>
            <person name="Guo J."/>
            <person name="Wang Q."/>
            <person name="Liang K."/>
            <person name="Zhang Z."/>
        </authorList>
    </citation>
    <scope>NUCLEOTIDE SEQUENCE [LARGE SCALE GENOMIC DNA]</scope>
    <source>
        <strain evidence="4 5">WHSC-8</strain>
    </source>
</reference>
<proteinExistence type="predicted"/>
<dbReference type="InterPro" id="IPR027417">
    <property type="entry name" value="P-loop_NTPase"/>
</dbReference>
<evidence type="ECO:0000256" key="1">
    <source>
        <dbReference type="ARBA" id="ARBA00022737"/>
    </source>
</evidence>
<dbReference type="InterPro" id="IPR011990">
    <property type="entry name" value="TPR-like_helical_dom_sf"/>
</dbReference>
<accession>A0A7U4J7Q3</accession>
<dbReference type="SMART" id="SM00028">
    <property type="entry name" value="TPR"/>
    <property type="match status" value="10"/>
</dbReference>
<protein>
    <recommendedName>
        <fullName evidence="6">Sulfotransferase</fullName>
    </recommendedName>
</protein>
<keyword evidence="2 3" id="KW-0802">TPR repeat</keyword>
<feature type="repeat" description="TPR" evidence="3">
    <location>
        <begin position="146"/>
        <end position="179"/>
    </location>
</feature>
<dbReference type="InterPro" id="IPR052346">
    <property type="entry name" value="O-mannosyl-transferase_TMTC"/>
</dbReference>
<dbReference type="Gene3D" id="3.40.50.300">
    <property type="entry name" value="P-loop containing nucleotide triphosphate hydrolases"/>
    <property type="match status" value="1"/>
</dbReference>
<dbReference type="EMBL" id="CP010836">
    <property type="protein sequence ID" value="AJP71779.1"/>
    <property type="molecule type" value="Genomic_DNA"/>
</dbReference>
<dbReference type="RefSeq" id="WP_044331571.1">
    <property type="nucleotide sequence ID" value="NZ_CP010836.1"/>
</dbReference>
<dbReference type="SUPFAM" id="SSF48452">
    <property type="entry name" value="TPR-like"/>
    <property type="match status" value="2"/>
</dbReference>
<dbReference type="Pfam" id="PF13374">
    <property type="entry name" value="TPR_10"/>
    <property type="match status" value="1"/>
</dbReference>
<dbReference type="KEGG" id="sphi:TS85_08260"/>
<evidence type="ECO:0000256" key="2">
    <source>
        <dbReference type="ARBA" id="ARBA00022803"/>
    </source>
</evidence>
<dbReference type="Pfam" id="PF13432">
    <property type="entry name" value="TPR_16"/>
    <property type="match status" value="3"/>
</dbReference>
<keyword evidence="5" id="KW-1185">Reference proteome</keyword>
<organism evidence="4 5">
    <name type="scientific">Sphingomonas hengshuiensis</name>
    <dbReference type="NCBI Taxonomy" id="1609977"/>
    <lineage>
        <taxon>Bacteria</taxon>
        <taxon>Pseudomonadati</taxon>
        <taxon>Pseudomonadota</taxon>
        <taxon>Alphaproteobacteria</taxon>
        <taxon>Sphingomonadales</taxon>
        <taxon>Sphingomonadaceae</taxon>
        <taxon>Sphingomonas</taxon>
    </lineage>
</organism>
<dbReference type="InterPro" id="IPR019734">
    <property type="entry name" value="TPR_rpt"/>
</dbReference>
<dbReference type="PROSITE" id="PS50293">
    <property type="entry name" value="TPR_REGION"/>
    <property type="match status" value="1"/>
</dbReference>
<keyword evidence="1" id="KW-0677">Repeat</keyword>
<evidence type="ECO:0000313" key="5">
    <source>
        <dbReference type="Proteomes" id="UP000032300"/>
    </source>
</evidence>
<dbReference type="PROSITE" id="PS50005">
    <property type="entry name" value="TPR"/>
    <property type="match status" value="3"/>
</dbReference>